<name>A0A1G2SNE0_9BACT</name>
<reference evidence="3 4" key="1">
    <citation type="journal article" date="2016" name="Nat. Commun.">
        <title>Thousands of microbial genomes shed light on interconnected biogeochemical processes in an aquifer system.</title>
        <authorList>
            <person name="Anantharaman K."/>
            <person name="Brown C.T."/>
            <person name="Hug L.A."/>
            <person name="Sharon I."/>
            <person name="Castelle C.J."/>
            <person name="Probst A.J."/>
            <person name="Thomas B.C."/>
            <person name="Singh A."/>
            <person name="Wilkins M.J."/>
            <person name="Karaoz U."/>
            <person name="Brodie E.L."/>
            <person name="Williams K.H."/>
            <person name="Hubbard S.S."/>
            <person name="Banfield J.F."/>
        </authorList>
    </citation>
    <scope>NUCLEOTIDE SEQUENCE [LARGE SCALE GENOMIC DNA]</scope>
</reference>
<dbReference type="PANTHER" id="PTHR43736">
    <property type="entry name" value="ADP-RIBOSE PYROPHOSPHATASE"/>
    <property type="match status" value="1"/>
</dbReference>
<dbReference type="InterPro" id="IPR015797">
    <property type="entry name" value="NUDIX_hydrolase-like_dom_sf"/>
</dbReference>
<evidence type="ECO:0000313" key="4">
    <source>
        <dbReference type="Proteomes" id="UP000178168"/>
    </source>
</evidence>
<dbReference type="STRING" id="1802730.A2591_04275"/>
<evidence type="ECO:0000256" key="1">
    <source>
        <dbReference type="ARBA" id="ARBA00022801"/>
    </source>
</evidence>
<dbReference type="AlphaFoldDB" id="A0A1G2SNE0"/>
<feature type="domain" description="Nudix hydrolase" evidence="2">
    <location>
        <begin position="13"/>
        <end position="142"/>
    </location>
</feature>
<dbReference type="GO" id="GO:0016787">
    <property type="term" value="F:hydrolase activity"/>
    <property type="evidence" value="ECO:0007669"/>
    <property type="project" value="UniProtKB-KW"/>
</dbReference>
<dbReference type="PROSITE" id="PS51462">
    <property type="entry name" value="NUDIX"/>
    <property type="match status" value="1"/>
</dbReference>
<dbReference type="Gene3D" id="3.90.79.10">
    <property type="entry name" value="Nucleoside Triphosphate Pyrophosphohydrolase"/>
    <property type="match status" value="1"/>
</dbReference>
<dbReference type="SUPFAM" id="SSF55811">
    <property type="entry name" value="Nudix"/>
    <property type="match status" value="1"/>
</dbReference>
<dbReference type="EMBL" id="MHUZ01000013">
    <property type="protein sequence ID" value="OHA85901.1"/>
    <property type="molecule type" value="Genomic_DNA"/>
</dbReference>
<keyword evidence="1" id="KW-0378">Hydrolase</keyword>
<protein>
    <recommendedName>
        <fullName evidence="2">Nudix hydrolase domain-containing protein</fullName>
    </recommendedName>
</protein>
<dbReference type="InterPro" id="IPR020084">
    <property type="entry name" value="NUDIX_hydrolase_CS"/>
</dbReference>
<organism evidence="3 4">
    <name type="scientific">Candidatus Yonathbacteria bacterium RIFOXYD1_FULL_52_36</name>
    <dbReference type="NCBI Taxonomy" id="1802730"/>
    <lineage>
        <taxon>Bacteria</taxon>
        <taxon>Candidatus Yonathiibacteriota</taxon>
    </lineage>
</organism>
<evidence type="ECO:0000259" key="2">
    <source>
        <dbReference type="PROSITE" id="PS51462"/>
    </source>
</evidence>
<proteinExistence type="predicted"/>
<dbReference type="CDD" id="cd02883">
    <property type="entry name" value="NUDIX_Hydrolase"/>
    <property type="match status" value="1"/>
</dbReference>
<dbReference type="PROSITE" id="PS00893">
    <property type="entry name" value="NUDIX_BOX"/>
    <property type="match status" value="1"/>
</dbReference>
<dbReference type="Pfam" id="PF00293">
    <property type="entry name" value="NUDIX"/>
    <property type="match status" value="1"/>
</dbReference>
<gene>
    <name evidence="3" type="ORF">A2591_04275</name>
</gene>
<sequence length="142" mass="16159">MPPKEGKTKDGKPMHYSVGALIKRDGRYLLIDRTNVPFGFASLAGHVDEGEDETTAVKREVKEESGLTVAQSTLLFEEELDWNHCGRNVGSHYWYLFECDVSGEPVLDPEEAALIGWYTPEEIKKLVLEPAWEYWFKKLGII</sequence>
<comment type="caution">
    <text evidence="3">The sequence shown here is derived from an EMBL/GenBank/DDBJ whole genome shotgun (WGS) entry which is preliminary data.</text>
</comment>
<evidence type="ECO:0000313" key="3">
    <source>
        <dbReference type="EMBL" id="OHA85901.1"/>
    </source>
</evidence>
<dbReference type="PANTHER" id="PTHR43736:SF1">
    <property type="entry name" value="DIHYDRONEOPTERIN TRIPHOSPHATE DIPHOSPHATASE"/>
    <property type="match status" value="1"/>
</dbReference>
<accession>A0A1G2SNE0</accession>
<dbReference type="Proteomes" id="UP000178168">
    <property type="component" value="Unassembled WGS sequence"/>
</dbReference>
<dbReference type="InterPro" id="IPR000086">
    <property type="entry name" value="NUDIX_hydrolase_dom"/>
</dbReference>